<reference evidence="3" key="1">
    <citation type="journal article" date="2014" name="Front. Microbiol.">
        <title>High frequency of phylogenetically diverse reductive dehalogenase-homologous genes in deep subseafloor sedimentary metagenomes.</title>
        <authorList>
            <person name="Kawai M."/>
            <person name="Futagami T."/>
            <person name="Toyoda A."/>
            <person name="Takaki Y."/>
            <person name="Nishi S."/>
            <person name="Hori S."/>
            <person name="Arai W."/>
            <person name="Tsubouchi T."/>
            <person name="Morono Y."/>
            <person name="Uchiyama I."/>
            <person name="Ito T."/>
            <person name="Fujiyama A."/>
            <person name="Inagaki F."/>
            <person name="Takami H."/>
        </authorList>
    </citation>
    <scope>NUCLEOTIDE SEQUENCE</scope>
    <source>
        <strain evidence="3">Expedition CK06-06</strain>
    </source>
</reference>
<dbReference type="PANTHER" id="PTHR46401:SF2">
    <property type="entry name" value="GLYCOSYLTRANSFERASE WBBK-RELATED"/>
    <property type="match status" value="1"/>
</dbReference>
<dbReference type="GO" id="GO:0009103">
    <property type="term" value="P:lipopolysaccharide biosynthetic process"/>
    <property type="evidence" value="ECO:0007669"/>
    <property type="project" value="TreeGrafter"/>
</dbReference>
<comment type="caution">
    <text evidence="3">The sequence shown here is derived from an EMBL/GenBank/DDBJ whole genome shotgun (WGS) entry which is preliminary data.</text>
</comment>
<dbReference type="Pfam" id="PF00534">
    <property type="entry name" value="Glycos_transf_1"/>
    <property type="match status" value="1"/>
</dbReference>
<dbReference type="CDD" id="cd03801">
    <property type="entry name" value="GT4_PimA-like"/>
    <property type="match status" value="1"/>
</dbReference>
<protein>
    <recommendedName>
        <fullName evidence="2">Glycosyl transferase family 1 domain-containing protein</fullName>
    </recommendedName>
</protein>
<accession>X1IBX8</accession>
<keyword evidence="1" id="KW-0808">Transferase</keyword>
<evidence type="ECO:0000259" key="2">
    <source>
        <dbReference type="Pfam" id="PF00534"/>
    </source>
</evidence>
<evidence type="ECO:0000256" key="1">
    <source>
        <dbReference type="ARBA" id="ARBA00022679"/>
    </source>
</evidence>
<dbReference type="Gene3D" id="3.40.50.2000">
    <property type="entry name" value="Glycogen Phosphorylase B"/>
    <property type="match status" value="1"/>
</dbReference>
<gene>
    <name evidence="3" type="ORF">S03H2_46812</name>
</gene>
<dbReference type="AlphaFoldDB" id="X1IBX8"/>
<sequence length="156" mass="17283">MGVKGEKLEVIYNGIDYDLFSPEKAHGTQIRKRLNLEDRFVYMCSGRPIPWKGVEYLVKAVPLISKKIPNSKLMLIVTHQPKDGYENIKKLIRELDVESSVCLLDPVPGREMPNYIAATDCVIVPSLFEAFGFTAAEACAMGKPVVATDVGSLPEV</sequence>
<proteinExistence type="predicted"/>
<dbReference type="SUPFAM" id="SSF53756">
    <property type="entry name" value="UDP-Glycosyltransferase/glycogen phosphorylase"/>
    <property type="match status" value="1"/>
</dbReference>
<evidence type="ECO:0000313" key="3">
    <source>
        <dbReference type="EMBL" id="GAH66780.1"/>
    </source>
</evidence>
<dbReference type="GO" id="GO:0016757">
    <property type="term" value="F:glycosyltransferase activity"/>
    <property type="evidence" value="ECO:0007669"/>
    <property type="project" value="InterPro"/>
</dbReference>
<name>X1IBX8_9ZZZZ</name>
<feature type="domain" description="Glycosyl transferase family 1" evidence="2">
    <location>
        <begin position="30"/>
        <end position="156"/>
    </location>
</feature>
<dbReference type="EMBL" id="BARU01029426">
    <property type="protein sequence ID" value="GAH66780.1"/>
    <property type="molecule type" value="Genomic_DNA"/>
</dbReference>
<feature type="non-terminal residue" evidence="3">
    <location>
        <position position="156"/>
    </location>
</feature>
<dbReference type="PANTHER" id="PTHR46401">
    <property type="entry name" value="GLYCOSYLTRANSFERASE WBBK-RELATED"/>
    <property type="match status" value="1"/>
</dbReference>
<dbReference type="InterPro" id="IPR001296">
    <property type="entry name" value="Glyco_trans_1"/>
</dbReference>
<organism evidence="3">
    <name type="scientific">marine sediment metagenome</name>
    <dbReference type="NCBI Taxonomy" id="412755"/>
    <lineage>
        <taxon>unclassified sequences</taxon>
        <taxon>metagenomes</taxon>
        <taxon>ecological metagenomes</taxon>
    </lineage>
</organism>